<evidence type="ECO:0000256" key="2">
    <source>
        <dbReference type="ARBA" id="ARBA00022670"/>
    </source>
</evidence>
<dbReference type="Pfam" id="PF00912">
    <property type="entry name" value="Transgly"/>
    <property type="match status" value="1"/>
</dbReference>
<dbReference type="PANTHER" id="PTHR32282">
    <property type="entry name" value="BINDING PROTEIN TRANSPEPTIDASE, PUTATIVE-RELATED"/>
    <property type="match status" value="1"/>
</dbReference>
<dbReference type="SUPFAM" id="SSF56601">
    <property type="entry name" value="beta-lactamase/transpeptidase-like"/>
    <property type="match status" value="1"/>
</dbReference>
<evidence type="ECO:0000256" key="8">
    <source>
        <dbReference type="ARBA" id="ARBA00049902"/>
    </source>
</evidence>
<dbReference type="Proteomes" id="UP001163203">
    <property type="component" value="Chromosome"/>
</dbReference>
<dbReference type="InterPro" id="IPR023346">
    <property type="entry name" value="Lysozyme-like_dom_sf"/>
</dbReference>
<dbReference type="Gene3D" id="1.10.3810.10">
    <property type="entry name" value="Biosynthetic peptidoglycan transglycosylase-like"/>
    <property type="match status" value="1"/>
</dbReference>
<evidence type="ECO:0000313" key="14">
    <source>
        <dbReference type="Proteomes" id="UP001163203"/>
    </source>
</evidence>
<feature type="region of interest" description="Disordered" evidence="9">
    <location>
        <begin position="796"/>
        <end position="869"/>
    </location>
</feature>
<comment type="catalytic activity">
    <reaction evidence="8">
        <text>[GlcNAc-(1-&gt;4)-Mur2Ac(oyl-L-Ala-gamma-D-Glu-L-Lys-D-Ala-D-Ala)](n)-di-trans,octa-cis-undecaprenyl diphosphate + beta-D-GlcNAc-(1-&gt;4)-Mur2Ac(oyl-L-Ala-gamma-D-Glu-L-Lys-D-Ala-D-Ala)-di-trans,octa-cis-undecaprenyl diphosphate = [GlcNAc-(1-&gt;4)-Mur2Ac(oyl-L-Ala-gamma-D-Glu-L-Lys-D-Ala-D-Ala)](n+1)-di-trans,octa-cis-undecaprenyl diphosphate + di-trans,octa-cis-undecaprenyl diphosphate + H(+)</text>
        <dbReference type="Rhea" id="RHEA:23708"/>
        <dbReference type="Rhea" id="RHEA-COMP:9602"/>
        <dbReference type="Rhea" id="RHEA-COMP:9603"/>
        <dbReference type="ChEBI" id="CHEBI:15378"/>
        <dbReference type="ChEBI" id="CHEBI:58405"/>
        <dbReference type="ChEBI" id="CHEBI:60033"/>
        <dbReference type="ChEBI" id="CHEBI:78435"/>
        <dbReference type="EC" id="2.4.99.28"/>
    </reaction>
</comment>
<evidence type="ECO:0000313" key="13">
    <source>
        <dbReference type="EMBL" id="WAL65663.1"/>
    </source>
</evidence>
<dbReference type="Pfam" id="PF00905">
    <property type="entry name" value="Transpeptidase"/>
    <property type="match status" value="1"/>
</dbReference>
<feature type="domain" description="Penicillin-binding protein transpeptidase" evidence="11">
    <location>
        <begin position="490"/>
        <end position="744"/>
    </location>
</feature>
<keyword evidence="5" id="KW-0378">Hydrolase</keyword>
<feature type="transmembrane region" description="Helical" evidence="10">
    <location>
        <begin position="180"/>
        <end position="203"/>
    </location>
</feature>
<keyword evidence="4" id="KW-0808">Transferase</keyword>
<evidence type="ECO:0000256" key="4">
    <source>
        <dbReference type="ARBA" id="ARBA00022679"/>
    </source>
</evidence>
<evidence type="ECO:0000256" key="6">
    <source>
        <dbReference type="ARBA" id="ARBA00023268"/>
    </source>
</evidence>
<feature type="compositionally biased region" description="Low complexity" evidence="9">
    <location>
        <begin position="802"/>
        <end position="858"/>
    </location>
</feature>
<evidence type="ECO:0000256" key="3">
    <source>
        <dbReference type="ARBA" id="ARBA00022676"/>
    </source>
</evidence>
<dbReference type="Gene3D" id="3.40.710.10">
    <property type="entry name" value="DD-peptidase/beta-lactamase superfamily"/>
    <property type="match status" value="1"/>
</dbReference>
<organism evidence="13 14">
    <name type="scientific">Amycolatopsis cynarae</name>
    <dbReference type="NCBI Taxonomy" id="2995223"/>
    <lineage>
        <taxon>Bacteria</taxon>
        <taxon>Bacillati</taxon>
        <taxon>Actinomycetota</taxon>
        <taxon>Actinomycetes</taxon>
        <taxon>Pseudonocardiales</taxon>
        <taxon>Pseudonocardiaceae</taxon>
        <taxon>Amycolatopsis</taxon>
    </lineage>
</organism>
<keyword evidence="2" id="KW-0645">Protease</keyword>
<evidence type="ECO:0000256" key="7">
    <source>
        <dbReference type="ARBA" id="ARBA00034000"/>
    </source>
</evidence>
<dbReference type="EMBL" id="CP113836">
    <property type="protein sequence ID" value="WAL65663.1"/>
    <property type="molecule type" value="Genomic_DNA"/>
</dbReference>
<feature type="domain" description="Glycosyl transferase family 51" evidence="12">
    <location>
        <begin position="234"/>
        <end position="397"/>
    </location>
</feature>
<feature type="compositionally biased region" description="Pro residues" evidence="9">
    <location>
        <begin position="55"/>
        <end position="82"/>
    </location>
</feature>
<protein>
    <submittedName>
        <fullName evidence="13">Transglycosylase domain-containing protein</fullName>
    </submittedName>
</protein>
<dbReference type="RefSeq" id="WP_268755809.1">
    <property type="nucleotide sequence ID" value="NZ_CP113836.1"/>
</dbReference>
<comment type="catalytic activity">
    <reaction evidence="7">
        <text>Preferential cleavage: (Ac)2-L-Lys-D-Ala-|-D-Ala. Also transpeptidation of peptidyl-alanyl moieties that are N-acyl substituents of D-alanine.</text>
        <dbReference type="EC" id="3.4.16.4"/>
    </reaction>
</comment>
<feature type="region of interest" description="Disordered" evidence="9">
    <location>
        <begin position="1"/>
        <end position="169"/>
    </location>
</feature>
<dbReference type="InterPro" id="IPR001460">
    <property type="entry name" value="PCN-bd_Tpept"/>
</dbReference>
<keyword evidence="1" id="KW-0121">Carboxypeptidase</keyword>
<accession>A0ABY7B4C2</accession>
<dbReference type="InterPro" id="IPR050396">
    <property type="entry name" value="Glycosyltr_51/Transpeptidase"/>
</dbReference>
<reference evidence="13" key="1">
    <citation type="submission" date="2022-11" db="EMBL/GenBank/DDBJ databases">
        <authorList>
            <person name="Mo P."/>
        </authorList>
    </citation>
    <scope>NUCLEOTIDE SEQUENCE</scope>
    <source>
        <strain evidence="13">HUAS 11-8</strain>
    </source>
</reference>
<evidence type="ECO:0000259" key="12">
    <source>
        <dbReference type="Pfam" id="PF00912"/>
    </source>
</evidence>
<dbReference type="InterPro" id="IPR012338">
    <property type="entry name" value="Beta-lactam/transpept-like"/>
</dbReference>
<dbReference type="PANTHER" id="PTHR32282:SF34">
    <property type="entry name" value="PENICILLIN-BINDING PROTEIN 1A"/>
    <property type="match status" value="1"/>
</dbReference>
<keyword evidence="14" id="KW-1185">Reference proteome</keyword>
<evidence type="ECO:0000256" key="9">
    <source>
        <dbReference type="SAM" id="MobiDB-lite"/>
    </source>
</evidence>
<evidence type="ECO:0000256" key="10">
    <source>
        <dbReference type="SAM" id="Phobius"/>
    </source>
</evidence>
<dbReference type="InterPro" id="IPR036950">
    <property type="entry name" value="PBP_transglycosylase"/>
</dbReference>
<feature type="compositionally biased region" description="Basic residues" evidence="9">
    <location>
        <begin position="159"/>
        <end position="169"/>
    </location>
</feature>
<keyword evidence="6" id="KW-0511">Multifunctional enzyme</keyword>
<name>A0ABY7B4C2_9PSEU</name>
<keyword evidence="3" id="KW-0328">Glycosyltransferase</keyword>
<proteinExistence type="predicted"/>
<dbReference type="SUPFAM" id="SSF53955">
    <property type="entry name" value="Lysozyme-like"/>
    <property type="match status" value="1"/>
</dbReference>
<dbReference type="InterPro" id="IPR001264">
    <property type="entry name" value="Glyco_trans_51"/>
</dbReference>
<gene>
    <name evidence="13" type="ORF">ORV05_33120</name>
</gene>
<keyword evidence="10" id="KW-1133">Transmembrane helix</keyword>
<sequence length="869" mass="93357">MNDQYNRSWPGQEPDEPRRAQWPGADEPRRGPAPQWPGEGQPPRRPAGNPGQRAVPPPGRRLPPPPQGAPQHPRQPGPPPPARGQAPGERPMRGRYRPPAPGGPQGPQGPGGPPNREPGLLTHNELGGPGYPEDDYDDEQDRFNEFGADGEEAPEEGKKGKKALTPKQRKKRRWKIIRRSLYACVGLFVVLPAIAFTIAYFLVDVPTPDEVLAQQSQVVTYYYSDNTVMGKDIPDNKNRQILKPGQIPDTVKHAVYAAEDATFETNSGFDVLGILRAVYNNLTGGQGGGSTISQQYIKKATENEEHTLTRKATELVKSFKMNQTQSKEDIITAYLNIIYFGRGAYGIQAASHAYFNKDVSQLSSSEAALLAGLIQGPGRSENAEYAQRRWNYVMDNLVKYNWLPSADRTAAQFPTPLPIDQTKPQAITGPNQYIQAQVEDELATAGYSKEKLQAGGYNIYTTIDPVAQKIAVDAENKYMTGQPDTLKKALVAVDPKTRGVIAYYGGPNDKTDRYDWANTPHNPGSSFKAFDITAFLKMGKGLGEVFDGSISRQFGSRTVRNASQANSCGKDCTVAEAVKISANTVFFDMVANVTHWPAVQEAAVEAGVKTVEHPKTALDNNISLGGGTTEATPLDMASGYATFAADGMAMDRHFVTKVTDPGGNVVYQTQVTPKPAFAANNAQKSKQIAGNVTIALKPVIDFSHLKCPDNHECAGKTGTQQYDSSDPALASLNSQVWMIGYTPSIAVASWVGSDPPKPLKDKDGKSVGSTGLPAQIWQEFMNNYLKGKPAEKFSTVDPIGKSADASSDSSASNTASQSTGTSTPTTPTTPTTTPTSDTSPTSASKPSKSKPSSPTSTTGGFVIGGPQGG</sequence>
<evidence type="ECO:0000256" key="5">
    <source>
        <dbReference type="ARBA" id="ARBA00022801"/>
    </source>
</evidence>
<keyword evidence="10" id="KW-0812">Transmembrane</keyword>
<keyword evidence="10" id="KW-0472">Membrane</keyword>
<evidence type="ECO:0000259" key="11">
    <source>
        <dbReference type="Pfam" id="PF00905"/>
    </source>
</evidence>
<evidence type="ECO:0000256" key="1">
    <source>
        <dbReference type="ARBA" id="ARBA00022645"/>
    </source>
</evidence>